<evidence type="ECO:0000313" key="6">
    <source>
        <dbReference type="EMBL" id="RDD81815.1"/>
    </source>
</evidence>
<comment type="caution">
    <text evidence="6">The sequence shown here is derived from an EMBL/GenBank/DDBJ whole genome shotgun (WGS) entry which is preliminary data.</text>
</comment>
<keyword evidence="3 5" id="KW-0560">Oxidoreductase</keyword>
<dbReference type="PANTHER" id="PTHR11592">
    <property type="entry name" value="GLUTATHIONE PEROXIDASE"/>
    <property type="match status" value="1"/>
</dbReference>
<evidence type="ECO:0000256" key="5">
    <source>
        <dbReference type="RuleBase" id="RU000499"/>
    </source>
</evidence>
<dbReference type="OrthoDB" id="9785502at2"/>
<dbReference type="Pfam" id="PF00255">
    <property type="entry name" value="GSHPx"/>
    <property type="match status" value="1"/>
</dbReference>
<dbReference type="PRINTS" id="PR01011">
    <property type="entry name" value="GLUTPROXDASE"/>
</dbReference>
<dbReference type="Gene3D" id="3.40.30.10">
    <property type="entry name" value="Glutaredoxin"/>
    <property type="match status" value="1"/>
</dbReference>
<evidence type="ECO:0000313" key="7">
    <source>
        <dbReference type="Proteomes" id="UP000253782"/>
    </source>
</evidence>
<protein>
    <recommendedName>
        <fullName evidence="5">Glutathione peroxidase</fullName>
    </recommendedName>
</protein>
<dbReference type="GO" id="GO:0034599">
    <property type="term" value="P:cellular response to oxidative stress"/>
    <property type="evidence" value="ECO:0007669"/>
    <property type="project" value="TreeGrafter"/>
</dbReference>
<proteinExistence type="inferred from homology"/>
<dbReference type="PROSITE" id="PS51355">
    <property type="entry name" value="GLUTATHIONE_PEROXID_3"/>
    <property type="match status" value="1"/>
</dbReference>
<gene>
    <name evidence="6" type="ORF">DVJ77_11750</name>
</gene>
<feature type="active site" evidence="4">
    <location>
        <position position="36"/>
    </location>
</feature>
<dbReference type="GO" id="GO:0004601">
    <property type="term" value="F:peroxidase activity"/>
    <property type="evidence" value="ECO:0007669"/>
    <property type="project" value="UniProtKB-KW"/>
</dbReference>
<name>A0A369UP46_9GAMM</name>
<dbReference type="EMBL" id="QQAH01000009">
    <property type="protein sequence ID" value="RDD81815.1"/>
    <property type="molecule type" value="Genomic_DNA"/>
</dbReference>
<dbReference type="RefSeq" id="WP_114845682.1">
    <property type="nucleotide sequence ID" value="NZ_JBHSPE010000005.1"/>
</dbReference>
<dbReference type="InterPro" id="IPR029759">
    <property type="entry name" value="GPX_AS"/>
</dbReference>
<dbReference type="SUPFAM" id="SSF52833">
    <property type="entry name" value="Thioredoxin-like"/>
    <property type="match status" value="1"/>
</dbReference>
<dbReference type="PANTHER" id="PTHR11592:SF78">
    <property type="entry name" value="GLUTATHIONE PEROXIDASE"/>
    <property type="match status" value="1"/>
</dbReference>
<dbReference type="InterPro" id="IPR036249">
    <property type="entry name" value="Thioredoxin-like_sf"/>
</dbReference>
<sequence length="160" mass="17969">MTTVYDFSVRDIDGNERSLREWQGKTLLIVNVASKCGFTPQYTGLEALWREHGGQGLAVLGFPCDQFGHQEPGDEAEIKNFCSTSYDVSFPLFGKVEVNGEHAHPLYQWLKKQGKGILGSESIKWNFTKFLVDRDGQVVKRYAPTDTPEKINKDLAGRLG</sequence>
<evidence type="ECO:0000256" key="2">
    <source>
        <dbReference type="ARBA" id="ARBA00022559"/>
    </source>
</evidence>
<evidence type="ECO:0000256" key="3">
    <source>
        <dbReference type="ARBA" id="ARBA00023002"/>
    </source>
</evidence>
<dbReference type="PROSITE" id="PS00460">
    <property type="entry name" value="GLUTATHIONE_PEROXID_1"/>
    <property type="match status" value="1"/>
</dbReference>
<accession>A0A369UP46</accession>
<dbReference type="PIRSF" id="PIRSF000303">
    <property type="entry name" value="Glutathion_perox"/>
    <property type="match status" value="1"/>
</dbReference>
<keyword evidence="2 5" id="KW-0575">Peroxidase</keyword>
<organism evidence="6 7">
    <name type="scientific">Dyella tabacisoli</name>
    <dbReference type="NCBI Taxonomy" id="2282381"/>
    <lineage>
        <taxon>Bacteria</taxon>
        <taxon>Pseudomonadati</taxon>
        <taxon>Pseudomonadota</taxon>
        <taxon>Gammaproteobacteria</taxon>
        <taxon>Lysobacterales</taxon>
        <taxon>Rhodanobacteraceae</taxon>
        <taxon>Dyella</taxon>
    </lineage>
</organism>
<dbReference type="CDD" id="cd00340">
    <property type="entry name" value="GSH_Peroxidase"/>
    <property type="match status" value="1"/>
</dbReference>
<evidence type="ECO:0000256" key="1">
    <source>
        <dbReference type="ARBA" id="ARBA00006926"/>
    </source>
</evidence>
<keyword evidence="7" id="KW-1185">Reference proteome</keyword>
<comment type="similarity">
    <text evidence="1 5">Belongs to the glutathione peroxidase family.</text>
</comment>
<dbReference type="InterPro" id="IPR000889">
    <property type="entry name" value="Glutathione_peroxidase"/>
</dbReference>
<dbReference type="Proteomes" id="UP000253782">
    <property type="component" value="Unassembled WGS sequence"/>
</dbReference>
<dbReference type="FunFam" id="3.40.30.10:FF:000010">
    <property type="entry name" value="Glutathione peroxidase"/>
    <property type="match status" value="1"/>
</dbReference>
<dbReference type="AlphaFoldDB" id="A0A369UP46"/>
<reference evidence="6 7" key="1">
    <citation type="submission" date="2018-07" db="EMBL/GenBank/DDBJ databases">
        <title>Dyella tabacisoli L4-6T, whole genome shotgun sequence.</title>
        <authorList>
            <person name="Zhou X.-K."/>
            <person name="Li W.-J."/>
            <person name="Duan Y.-Q."/>
        </authorList>
    </citation>
    <scope>NUCLEOTIDE SEQUENCE [LARGE SCALE GENOMIC DNA]</scope>
    <source>
        <strain evidence="6 7">L4-6</strain>
    </source>
</reference>
<evidence type="ECO:0000256" key="4">
    <source>
        <dbReference type="PIRSR" id="PIRSR000303-1"/>
    </source>
</evidence>